<dbReference type="GO" id="GO:0035299">
    <property type="term" value="F:inositol-1,3,4,5,6-pentakisphosphate 2-kinase activity"/>
    <property type="evidence" value="ECO:0007669"/>
    <property type="project" value="UniProtKB-EC"/>
</dbReference>
<comment type="function">
    <text evidence="7">Phosphorylates Ins(1,3,4,5,6)P5 at position 2 to form Ins(1,2,3,4,5,6)P6 (InsP6 or phytate).</text>
</comment>
<name>A0AAV4R3D5_9ARAC</name>
<dbReference type="EC" id="2.7.1.158" evidence="2 7"/>
<keyword evidence="5 7" id="KW-0418">Kinase</keyword>
<dbReference type="PANTHER" id="PTHR14456:SF2">
    <property type="entry name" value="INOSITOL-PENTAKISPHOSPHATE 2-KINASE"/>
    <property type="match status" value="1"/>
</dbReference>
<keyword evidence="6 7" id="KW-0067">ATP-binding</keyword>
<dbReference type="GO" id="GO:0005634">
    <property type="term" value="C:nucleus"/>
    <property type="evidence" value="ECO:0007669"/>
    <property type="project" value="TreeGrafter"/>
</dbReference>
<comment type="catalytic activity">
    <reaction evidence="7">
        <text>1D-myo-inositol 1,3,4,5,6-pentakisphosphate + ATP = 1D-myo-inositol hexakisphosphate + ADP + H(+)</text>
        <dbReference type="Rhea" id="RHEA:20313"/>
        <dbReference type="ChEBI" id="CHEBI:15378"/>
        <dbReference type="ChEBI" id="CHEBI:30616"/>
        <dbReference type="ChEBI" id="CHEBI:57733"/>
        <dbReference type="ChEBI" id="CHEBI:58130"/>
        <dbReference type="ChEBI" id="CHEBI:456216"/>
        <dbReference type="EC" id="2.7.1.158"/>
    </reaction>
</comment>
<dbReference type="PANTHER" id="PTHR14456">
    <property type="entry name" value="INOSITOL POLYPHOSPHATE KINASE 1"/>
    <property type="match status" value="1"/>
</dbReference>
<comment type="similarity">
    <text evidence="1">Belongs to the IPK1 type 2 family.</text>
</comment>
<evidence type="ECO:0000256" key="7">
    <source>
        <dbReference type="RuleBase" id="RU364126"/>
    </source>
</evidence>
<keyword evidence="4 7" id="KW-0547">Nucleotide-binding</keyword>
<evidence type="ECO:0000256" key="6">
    <source>
        <dbReference type="ARBA" id="ARBA00022840"/>
    </source>
</evidence>
<organism evidence="8 9">
    <name type="scientific">Caerostris darwini</name>
    <dbReference type="NCBI Taxonomy" id="1538125"/>
    <lineage>
        <taxon>Eukaryota</taxon>
        <taxon>Metazoa</taxon>
        <taxon>Ecdysozoa</taxon>
        <taxon>Arthropoda</taxon>
        <taxon>Chelicerata</taxon>
        <taxon>Arachnida</taxon>
        <taxon>Araneae</taxon>
        <taxon>Araneomorphae</taxon>
        <taxon>Entelegynae</taxon>
        <taxon>Araneoidea</taxon>
        <taxon>Araneidae</taxon>
        <taxon>Caerostris</taxon>
    </lineage>
</organism>
<dbReference type="Proteomes" id="UP001054837">
    <property type="component" value="Unassembled WGS sequence"/>
</dbReference>
<evidence type="ECO:0000256" key="5">
    <source>
        <dbReference type="ARBA" id="ARBA00022777"/>
    </source>
</evidence>
<evidence type="ECO:0000256" key="2">
    <source>
        <dbReference type="ARBA" id="ARBA00012023"/>
    </source>
</evidence>
<evidence type="ECO:0000313" key="9">
    <source>
        <dbReference type="Proteomes" id="UP001054837"/>
    </source>
</evidence>
<keyword evidence="9" id="KW-1185">Reference proteome</keyword>
<evidence type="ECO:0000256" key="4">
    <source>
        <dbReference type="ARBA" id="ARBA00022741"/>
    </source>
</evidence>
<evidence type="ECO:0000256" key="1">
    <source>
        <dbReference type="ARBA" id="ARBA00007229"/>
    </source>
</evidence>
<dbReference type="InterPro" id="IPR009286">
    <property type="entry name" value="Ins_P5_2-kin"/>
</dbReference>
<dbReference type="Gene3D" id="3.30.200.110">
    <property type="entry name" value="Inositol-pentakisphosphate 2-kinase, N-lobe"/>
    <property type="match status" value="1"/>
</dbReference>
<dbReference type="GO" id="GO:0005524">
    <property type="term" value="F:ATP binding"/>
    <property type="evidence" value="ECO:0007669"/>
    <property type="project" value="UniProtKB-KW"/>
</dbReference>
<dbReference type="EMBL" id="BPLQ01005701">
    <property type="protein sequence ID" value="GIY16438.1"/>
    <property type="molecule type" value="Genomic_DNA"/>
</dbReference>
<gene>
    <name evidence="8" type="primary">Ippk</name>
    <name evidence="8" type="ORF">CDAR_170431</name>
</gene>
<accession>A0AAV4R3D5</accession>
<dbReference type="InterPro" id="IPR043001">
    <property type="entry name" value="IP5_2-K_N_lobe"/>
</dbReference>
<proteinExistence type="inferred from homology"/>
<dbReference type="AlphaFoldDB" id="A0AAV4R3D5"/>
<dbReference type="GO" id="GO:0032958">
    <property type="term" value="P:inositol phosphate biosynthetic process"/>
    <property type="evidence" value="ECO:0007669"/>
    <property type="project" value="TreeGrafter"/>
</dbReference>
<comment type="caution">
    <text evidence="8">The sequence shown here is derived from an EMBL/GenBank/DDBJ whole genome shotgun (WGS) entry which is preliminary data.</text>
</comment>
<comment type="domain">
    <text evidence="7">The EXKPK motif is conserved in inositol-pentakisphosphate 2-kinases of both family 1 and 2.</text>
</comment>
<sequence>MHLIITPENSSYRGEGNAGLVISLKKEEKVIRLEKQNASTEYEAANCLEEQHQKCENQIAMVKNVMKSLLGENLVNCPTLVFIHKDDIKTLNNLFSSLRPKYRIHRIVKEENSYVLMLPDYCTLPPDLKVYPSVGPVISVEIKPKQGFLLKEKFLPSSLLSSSMLKCRFCMMQHYKMRTQVISSKSLYCPTDLFSGCPTRMLHALKMLFETPRNNLRIFKDQKLVFSEEKQDDLEDVLYDFFGETEVSYCDLFCNLVIEVLLKTLPGQVNEVVKLFHKENLQKCTNAYPDCSQNDPCHELPIGCVLYRILCLQMLDNLHIKNLHHLYLNTQKINKSLDFIGCYSISEIPPHLGEPYKMKTETDNEYASRKVWEFLIALTAQDCSIMLVLKKCIGNSANIPSQNVILGKDGNLYLFSIAVADLDAKALSKVEKRYKETPLILQACLGQPV</sequence>
<dbReference type="Pfam" id="PF06090">
    <property type="entry name" value="Ins_P5_2-kin"/>
    <property type="match status" value="1"/>
</dbReference>
<keyword evidence="3 7" id="KW-0808">Transferase</keyword>
<protein>
    <recommendedName>
        <fullName evidence="2 7">Inositol-pentakisphosphate 2-kinase</fullName>
        <ecNumber evidence="2 7">2.7.1.158</ecNumber>
    </recommendedName>
</protein>
<reference evidence="8 9" key="1">
    <citation type="submission" date="2021-06" db="EMBL/GenBank/DDBJ databases">
        <title>Caerostris darwini draft genome.</title>
        <authorList>
            <person name="Kono N."/>
            <person name="Arakawa K."/>
        </authorList>
    </citation>
    <scope>NUCLEOTIDE SEQUENCE [LARGE SCALE GENOMIC DNA]</scope>
</reference>
<evidence type="ECO:0000313" key="8">
    <source>
        <dbReference type="EMBL" id="GIY16438.1"/>
    </source>
</evidence>
<evidence type="ECO:0000256" key="3">
    <source>
        <dbReference type="ARBA" id="ARBA00022679"/>
    </source>
</evidence>